<proteinExistence type="predicted"/>
<dbReference type="EMBL" id="PISD01000086">
    <property type="protein sequence ID" value="PKG25906.1"/>
    <property type="molecule type" value="Genomic_DNA"/>
</dbReference>
<dbReference type="AlphaFoldDB" id="A0A2N0Z8R4"/>
<protein>
    <submittedName>
        <fullName evidence="1">Uncharacterized protein</fullName>
    </submittedName>
</protein>
<comment type="caution">
    <text evidence="1">The sequence shown here is derived from an EMBL/GenBank/DDBJ whole genome shotgun (WGS) entry which is preliminary data.</text>
</comment>
<evidence type="ECO:0000313" key="2">
    <source>
        <dbReference type="Proteomes" id="UP000233343"/>
    </source>
</evidence>
<keyword evidence="2" id="KW-1185">Reference proteome</keyword>
<organism evidence="1 2">
    <name type="scientific">Cytobacillus horneckiae</name>
    <dbReference type="NCBI Taxonomy" id="549687"/>
    <lineage>
        <taxon>Bacteria</taxon>
        <taxon>Bacillati</taxon>
        <taxon>Bacillota</taxon>
        <taxon>Bacilli</taxon>
        <taxon>Bacillales</taxon>
        <taxon>Bacillaceae</taxon>
        <taxon>Cytobacillus</taxon>
    </lineage>
</organism>
<name>A0A2N0Z8R4_9BACI</name>
<sequence length="268" mass="31032">MNHLLTCTTEELALMVSVTGYHSIAKGIAEASVGSKSEKEWTAIMEATVHQLIMKQMWDEERLEESETPLTHETTQFIKKYVESKRMIRCSNTPQQSVLMLHHYNDEDWLLHLIDRDIIHEFSIIPSSGIKNIIKDYYGISFELYGGSHNFSLTDKAFDLLSNPKKVDKVRKSSNFTESEEVSFNLFLEDLQTFDWTLFNISNFAIVTLEDEMYLENILFFLPSKRGIWISEYTEDPKTPVTIYLADNVEWESTLSGIGDWVRYQVGS</sequence>
<evidence type="ECO:0000313" key="1">
    <source>
        <dbReference type="EMBL" id="PKG25906.1"/>
    </source>
</evidence>
<gene>
    <name evidence="1" type="ORF">CWS20_26810</name>
</gene>
<dbReference type="Proteomes" id="UP000233343">
    <property type="component" value="Unassembled WGS sequence"/>
</dbReference>
<accession>A0A2N0Z8R4</accession>
<reference evidence="1 2" key="1">
    <citation type="journal article" date="2010" name="Int. J. Syst. Evol. Microbiol.">
        <title>Bacillus horneckiae sp. nov., isolated from a spacecraft-assembly clean room.</title>
        <authorList>
            <person name="Vaishampayan P."/>
            <person name="Probst A."/>
            <person name="Krishnamurthi S."/>
            <person name="Ghosh S."/>
            <person name="Osman S."/>
            <person name="McDowall A."/>
            <person name="Ruckmani A."/>
            <person name="Mayilraj S."/>
            <person name="Venkateswaran K."/>
        </authorList>
    </citation>
    <scope>NUCLEOTIDE SEQUENCE [LARGE SCALE GENOMIC DNA]</scope>
    <source>
        <strain evidence="2">1PO1SC</strain>
    </source>
</reference>
<dbReference type="RefSeq" id="WP_066192352.1">
    <property type="nucleotide sequence ID" value="NZ_JAMAUX010000010.1"/>
</dbReference>